<gene>
    <name evidence="1" type="ORF">PACLA_8A082746</name>
</gene>
<evidence type="ECO:0000313" key="2">
    <source>
        <dbReference type="Proteomes" id="UP001152795"/>
    </source>
</evidence>
<proteinExistence type="predicted"/>
<dbReference type="AlphaFoldDB" id="A0A6S7IJE6"/>
<evidence type="ECO:0000313" key="1">
    <source>
        <dbReference type="EMBL" id="CAB4016610.1"/>
    </source>
</evidence>
<sequence length="142" mass="16970">MARPKLIIVPLVLSIIASFTAMIMQLYGAILLWKIHLKQQEDAICMLLLRKQSYWRPKWKKARQRYLRRKKRGCLHKPGRTDLWWENILNGVSPEESWKKNFRMSRDDFMELVVELRPYISPKPGSPNYRRFTAEKKVAITL</sequence>
<dbReference type="EMBL" id="CACRXK020009186">
    <property type="protein sequence ID" value="CAB4016610.1"/>
    <property type="molecule type" value="Genomic_DNA"/>
</dbReference>
<reference evidence="1" key="1">
    <citation type="submission" date="2020-04" db="EMBL/GenBank/DDBJ databases">
        <authorList>
            <person name="Alioto T."/>
            <person name="Alioto T."/>
            <person name="Gomez Garrido J."/>
        </authorList>
    </citation>
    <scope>NUCLEOTIDE SEQUENCE</scope>
    <source>
        <strain evidence="1">A484AB</strain>
    </source>
</reference>
<accession>A0A6S7IJE6</accession>
<protein>
    <submittedName>
        <fullName evidence="1">Uncharacterized protein</fullName>
    </submittedName>
</protein>
<organism evidence="1 2">
    <name type="scientific">Paramuricea clavata</name>
    <name type="common">Red gorgonian</name>
    <name type="synonym">Violescent sea-whip</name>
    <dbReference type="NCBI Taxonomy" id="317549"/>
    <lineage>
        <taxon>Eukaryota</taxon>
        <taxon>Metazoa</taxon>
        <taxon>Cnidaria</taxon>
        <taxon>Anthozoa</taxon>
        <taxon>Octocorallia</taxon>
        <taxon>Malacalcyonacea</taxon>
        <taxon>Plexauridae</taxon>
        <taxon>Paramuricea</taxon>
    </lineage>
</organism>
<comment type="caution">
    <text evidence="1">The sequence shown here is derived from an EMBL/GenBank/DDBJ whole genome shotgun (WGS) entry which is preliminary data.</text>
</comment>
<name>A0A6S7IJE6_PARCT</name>
<keyword evidence="2" id="KW-1185">Reference proteome</keyword>
<dbReference type="Proteomes" id="UP001152795">
    <property type="component" value="Unassembled WGS sequence"/>
</dbReference>